<dbReference type="GO" id="GO:0006355">
    <property type="term" value="P:regulation of DNA-templated transcription"/>
    <property type="evidence" value="ECO:0007669"/>
    <property type="project" value="InterPro"/>
</dbReference>
<dbReference type="Pfam" id="PF00486">
    <property type="entry name" value="Trans_reg_C"/>
    <property type="match status" value="1"/>
</dbReference>
<dbReference type="SUPFAM" id="SSF48452">
    <property type="entry name" value="TPR-like"/>
    <property type="match status" value="1"/>
</dbReference>
<dbReference type="SMART" id="SM00862">
    <property type="entry name" value="Trans_reg_C"/>
    <property type="match status" value="1"/>
</dbReference>
<comment type="similarity">
    <text evidence="1">Belongs to the AfsR/DnrI/RedD regulatory family.</text>
</comment>
<dbReference type="Pfam" id="PF13191">
    <property type="entry name" value="AAA_16"/>
    <property type="match status" value="1"/>
</dbReference>
<evidence type="ECO:0000256" key="4">
    <source>
        <dbReference type="ARBA" id="ARBA00023163"/>
    </source>
</evidence>
<feature type="domain" description="OmpR/PhoB-type" evidence="5">
    <location>
        <begin position="22"/>
        <end position="96"/>
    </location>
</feature>
<evidence type="ECO:0000256" key="3">
    <source>
        <dbReference type="ARBA" id="ARBA00023125"/>
    </source>
</evidence>
<evidence type="ECO:0000313" key="7">
    <source>
        <dbReference type="Proteomes" id="UP000578449"/>
    </source>
</evidence>
<dbReference type="InterPro" id="IPR051677">
    <property type="entry name" value="AfsR-DnrI-RedD_regulator"/>
</dbReference>
<dbReference type="PANTHER" id="PTHR35807:SF1">
    <property type="entry name" value="TRANSCRIPTIONAL REGULATOR REDD"/>
    <property type="match status" value="1"/>
</dbReference>
<protein>
    <recommendedName>
        <fullName evidence="5">OmpR/PhoB-type domain-containing protein</fullName>
    </recommendedName>
</protein>
<dbReference type="InterPro" id="IPR011990">
    <property type="entry name" value="TPR-like_helical_dom_sf"/>
</dbReference>
<keyword evidence="2" id="KW-0805">Transcription regulation</keyword>
<dbReference type="GO" id="GO:0000160">
    <property type="term" value="P:phosphorelay signal transduction system"/>
    <property type="evidence" value="ECO:0007669"/>
    <property type="project" value="InterPro"/>
</dbReference>
<evidence type="ECO:0000256" key="2">
    <source>
        <dbReference type="ARBA" id="ARBA00023015"/>
    </source>
</evidence>
<dbReference type="InterPro" id="IPR016032">
    <property type="entry name" value="Sig_transdc_resp-reg_C-effctor"/>
</dbReference>
<proteinExistence type="inferred from homology"/>
<dbReference type="Gene3D" id="1.25.40.10">
    <property type="entry name" value="Tetratricopeptide repeat domain"/>
    <property type="match status" value="1"/>
</dbReference>
<reference evidence="6 7" key="1">
    <citation type="submission" date="2020-08" db="EMBL/GenBank/DDBJ databases">
        <title>Genomic Encyclopedia of Type Strains, Phase IV (KMG-IV): sequencing the most valuable type-strain genomes for metagenomic binning, comparative biology and taxonomic classification.</title>
        <authorList>
            <person name="Goeker M."/>
        </authorList>
    </citation>
    <scope>NUCLEOTIDE SEQUENCE [LARGE SCALE GENOMIC DNA]</scope>
    <source>
        <strain evidence="6 7">DSM 45615</strain>
    </source>
</reference>
<dbReference type="Gene3D" id="1.10.10.10">
    <property type="entry name" value="Winged helix-like DNA-binding domain superfamily/Winged helix DNA-binding domain"/>
    <property type="match status" value="1"/>
</dbReference>
<dbReference type="Pfam" id="PF03704">
    <property type="entry name" value="BTAD"/>
    <property type="match status" value="1"/>
</dbReference>
<organism evidence="6 7">
    <name type="scientific">Thermocatellispora tengchongensis</name>
    <dbReference type="NCBI Taxonomy" id="1073253"/>
    <lineage>
        <taxon>Bacteria</taxon>
        <taxon>Bacillati</taxon>
        <taxon>Actinomycetota</taxon>
        <taxon>Actinomycetes</taxon>
        <taxon>Streptosporangiales</taxon>
        <taxon>Streptosporangiaceae</taxon>
        <taxon>Thermocatellispora</taxon>
    </lineage>
</organism>
<dbReference type="PANTHER" id="PTHR35807">
    <property type="entry name" value="TRANSCRIPTIONAL REGULATOR REDD-RELATED"/>
    <property type="match status" value="1"/>
</dbReference>
<dbReference type="Proteomes" id="UP000578449">
    <property type="component" value="Unassembled WGS sequence"/>
</dbReference>
<gene>
    <name evidence="6" type="ORF">HNP84_004999</name>
</gene>
<evidence type="ECO:0000256" key="1">
    <source>
        <dbReference type="ARBA" id="ARBA00005820"/>
    </source>
</evidence>
<sequence>MAVHVTDVEIRVLGGVDVVVAGEPQRFPPQEAKVLAVLVASGRHPVRRDALISWVLDDDVRSDNDRLSPVISRLRKKLAAAGLALTSAKEAGEYLLRGQDGGDLTETVDAYRFEARMREGREAVAAGEPERAVAAFRRAAADWRGAPFSGRGLALPWVCDRFAESLERQRAELVRGTAQIALRLGAYDVASFLREGAVADGHEDGEAVWLMRFLLTLRDEGPAAAEAAIGARRAATGYDDLVKRAFDLLVLHDHGFDVHRSLSRPVARPGRGSPAVTVGRRRELAAVEALVGRVADGAPAALTVRGVAGVGKTRLVEELGRVATARRVGVAVVTCQKLGDLQPWRVLIGALWAQSRRDVANGISPLSPAEERTLVDFVSAADDGSLARPGRERDPRRLASLFRTLLRQAAKGGGLVVVFDDAHLLSPLARDLLNDVRAGLGDLPVGFVLAGLPGAEPEAGGGTGQALTLAPLDTAEVGQWLEQVWRREPTEREVSEVHSGTGGLPLTLCEVTESDGTLTVPAGPVAAEQPDWLLPWLAAAAITSTGQDIDTALVARVLGIGTEEADRLQGAAVAARAVEAGDGVRFRHDAWREKVLADLAERPALARRLHQGAFEVLDAELRSSDWVDPALPVRVARHARAAGAELPETVVARACLEAARAEQRGFGTKAAIGWAEDGLRLRCDAETRVGLLITLGDATNDAGEMSAAGEHYMRAYEAAAGLPRFRAAAAIQLARRWSDPGQVDHQLLHVLRSSLDALAGDDGEEAVALRLQLSAHLAQKSTMAVSRDTAESGGERHSGADLARLTLRELRSEFSPAVRCEVLNHCRWALYDDAPPQELLEIAEQLHDAAIQARSAYFRSEALVALAIDLVRLGRINSAVATVEKHRAHIAQNPRPLGVWLQNALDTLLDLWLGRFAAAEERIMGDALREVEKFEAGMAVPADTLRQTWMGQYYWLLREQGRLEELFASGAVEAVERHAYFPIWRAGLVLACCETGRHGDAVDRLAALVEDTDDFAALPPYGWTVATLSVLAESVAILDRVKADGIDLARVGARLRGLLAPHEDGVVLAGWPAVLMGPAARFTGTLALQAGEPDEALRLFGKSVKIVGAAPAQLARLRVDQARALLARSAHGDGAEAGGLLRRALSSAENLGMARLAGEARALLTTVP</sequence>
<dbReference type="InterPro" id="IPR027417">
    <property type="entry name" value="P-loop_NTPase"/>
</dbReference>
<dbReference type="EMBL" id="JACHGN010000010">
    <property type="protein sequence ID" value="MBB5135263.1"/>
    <property type="molecule type" value="Genomic_DNA"/>
</dbReference>
<dbReference type="InterPro" id="IPR005158">
    <property type="entry name" value="BTAD"/>
</dbReference>
<dbReference type="SUPFAM" id="SSF52540">
    <property type="entry name" value="P-loop containing nucleoside triphosphate hydrolases"/>
    <property type="match status" value="1"/>
</dbReference>
<dbReference type="RefSeq" id="WP_185052201.1">
    <property type="nucleotide sequence ID" value="NZ_BAABIX010000015.1"/>
</dbReference>
<keyword evidence="4" id="KW-0804">Transcription</keyword>
<keyword evidence="7" id="KW-1185">Reference proteome</keyword>
<dbReference type="InterPro" id="IPR036388">
    <property type="entry name" value="WH-like_DNA-bd_sf"/>
</dbReference>
<dbReference type="InterPro" id="IPR041664">
    <property type="entry name" value="AAA_16"/>
</dbReference>
<keyword evidence="3" id="KW-0238">DNA-binding</keyword>
<dbReference type="AlphaFoldDB" id="A0A840PBG0"/>
<dbReference type="GO" id="GO:0003677">
    <property type="term" value="F:DNA binding"/>
    <property type="evidence" value="ECO:0007669"/>
    <property type="project" value="UniProtKB-KW"/>
</dbReference>
<dbReference type="InterPro" id="IPR001867">
    <property type="entry name" value="OmpR/PhoB-type_DNA-bd"/>
</dbReference>
<comment type="caution">
    <text evidence="6">The sequence shown here is derived from an EMBL/GenBank/DDBJ whole genome shotgun (WGS) entry which is preliminary data.</text>
</comment>
<dbReference type="SUPFAM" id="SSF46894">
    <property type="entry name" value="C-terminal effector domain of the bipartite response regulators"/>
    <property type="match status" value="1"/>
</dbReference>
<evidence type="ECO:0000313" key="6">
    <source>
        <dbReference type="EMBL" id="MBB5135263.1"/>
    </source>
</evidence>
<evidence type="ECO:0000259" key="5">
    <source>
        <dbReference type="SMART" id="SM00862"/>
    </source>
</evidence>
<name>A0A840PBG0_9ACTN</name>
<accession>A0A840PBG0</accession>